<organism evidence="1 2">
    <name type="scientific">Rhynchosporium graminicola</name>
    <dbReference type="NCBI Taxonomy" id="2792576"/>
    <lineage>
        <taxon>Eukaryota</taxon>
        <taxon>Fungi</taxon>
        <taxon>Dikarya</taxon>
        <taxon>Ascomycota</taxon>
        <taxon>Pezizomycotina</taxon>
        <taxon>Leotiomycetes</taxon>
        <taxon>Helotiales</taxon>
        <taxon>Ploettnerulaceae</taxon>
        <taxon>Rhynchosporium</taxon>
    </lineage>
</organism>
<protein>
    <recommendedName>
        <fullName evidence="3">NB-ARC domain-containing protein</fullName>
    </recommendedName>
</protein>
<name>A0A1E1LJR6_9HELO</name>
<evidence type="ECO:0000313" key="1">
    <source>
        <dbReference type="EMBL" id="CZT10684.1"/>
    </source>
</evidence>
<comment type="caution">
    <text evidence="1">The sequence shown here is derived from an EMBL/GenBank/DDBJ whole genome shotgun (WGS) entry which is preliminary data.</text>
</comment>
<gene>
    <name evidence="1" type="ORF">RCO7_11635</name>
</gene>
<keyword evidence="2" id="KW-1185">Reference proteome</keyword>
<dbReference type="SUPFAM" id="SSF52540">
    <property type="entry name" value="P-loop containing nucleoside triphosphate hydrolases"/>
    <property type="match status" value="1"/>
</dbReference>
<sequence length="359" mass="40317">MATLRSILDHDINDVRHRSLVAWGTGGIGKSQIALAYAYEKQAAGKTAVIWINSGMPIDLKNSFTDAAPAPSLPGAVRDDSTTNVFLVTSWLQAIESPWLLIFDNAEDMSIIKDRWPIGDYGSVLITSRLEVIDPRLYSLEVPCFTKEEGSELILKTVGRFDYLPEELPLAENLSTKLGGLALALIITAMQVRRNGMRFTEFLPFYERHRSKFHAKLDSDLRPFYKYNLKTAWIVAFQFQESMDAHITTMLIRRDAATNTVSVHRVTLQEWQNAMSATELRIAFTQQAKLLYDGFPKLINGVSLRNSSTTCNRCISHVRVISEIFEELSYRSDYPGEFSELAEILAAGGWSAIPSIIKA</sequence>
<dbReference type="PANTHER" id="PTHR35205">
    <property type="entry name" value="NB-ARC AND TPR DOMAIN PROTEIN"/>
    <property type="match status" value="1"/>
</dbReference>
<reference evidence="2" key="1">
    <citation type="submission" date="2016-03" db="EMBL/GenBank/DDBJ databases">
        <authorList>
            <person name="Ploux O."/>
        </authorList>
    </citation>
    <scope>NUCLEOTIDE SEQUENCE [LARGE SCALE GENOMIC DNA]</scope>
    <source>
        <strain evidence="2">UK7</strain>
    </source>
</reference>
<dbReference type="Gene3D" id="3.40.50.300">
    <property type="entry name" value="P-loop containing nucleotide triphosphate hydrolases"/>
    <property type="match status" value="1"/>
</dbReference>
<dbReference type="Proteomes" id="UP000178129">
    <property type="component" value="Unassembled WGS sequence"/>
</dbReference>
<proteinExistence type="predicted"/>
<accession>A0A1E1LJR6</accession>
<dbReference type="InParanoid" id="A0A1E1LJR6"/>
<dbReference type="AlphaFoldDB" id="A0A1E1LJR6"/>
<evidence type="ECO:0000313" key="2">
    <source>
        <dbReference type="Proteomes" id="UP000178129"/>
    </source>
</evidence>
<dbReference type="PANTHER" id="PTHR35205:SF1">
    <property type="entry name" value="ZU5 DOMAIN-CONTAINING PROTEIN"/>
    <property type="match status" value="1"/>
</dbReference>
<dbReference type="STRING" id="914237.A0A1E1LJR6"/>
<evidence type="ECO:0008006" key="3">
    <source>
        <dbReference type="Google" id="ProtNLM"/>
    </source>
</evidence>
<dbReference type="EMBL" id="FJUW01000057">
    <property type="protein sequence ID" value="CZT10684.1"/>
    <property type="molecule type" value="Genomic_DNA"/>
</dbReference>
<dbReference type="InterPro" id="IPR027417">
    <property type="entry name" value="P-loop_NTPase"/>
</dbReference>